<dbReference type="OMA" id="HCFVEPG"/>
<organism evidence="3">
    <name type="scientific">Trypanosoma vivax (strain Y486)</name>
    <dbReference type="NCBI Taxonomy" id="1055687"/>
    <lineage>
        <taxon>Eukaryota</taxon>
        <taxon>Discoba</taxon>
        <taxon>Euglenozoa</taxon>
        <taxon>Kinetoplastea</taxon>
        <taxon>Metakinetoplastina</taxon>
        <taxon>Trypanosomatida</taxon>
        <taxon>Trypanosomatidae</taxon>
        <taxon>Trypanosoma</taxon>
        <taxon>Duttonella</taxon>
    </lineage>
</organism>
<sequence length="224" mass="25645">MSKRDLAKERESELAAIWGTEREGEKRYPKRRGSAKKSVTFPISVIPGADVEGIDDVPSDLGSDVGSDERALARSVEKKKKAKKDRRESTSYRLHCFVGPGTERNGVRTVFEAYEPKIELRTSQQGNLLNKTHFAVLTFRNKAMALHAVKVLDGTNQYDLMGVKRLKLSLMLSRKEHMKARQKMRKRLREKMKEQAIKEAEEEAAFIKKFVETYRRSKKQKSSG</sequence>
<gene>
    <name evidence="3" type="ORF">TVY486_1107540</name>
</gene>
<feature type="region of interest" description="Disordered" evidence="2">
    <location>
        <begin position="49"/>
        <end position="87"/>
    </location>
</feature>
<accession>G0UBS2</accession>
<dbReference type="VEuPathDB" id="TriTrypDB:TvY486_1107540"/>
<protein>
    <recommendedName>
        <fullName evidence="4">RRM domain-containing protein</fullName>
    </recommendedName>
</protein>
<feature type="compositionally biased region" description="Basic and acidic residues" evidence="2">
    <location>
        <begin position="67"/>
        <end position="76"/>
    </location>
</feature>
<evidence type="ECO:0000256" key="1">
    <source>
        <dbReference type="SAM" id="Coils"/>
    </source>
</evidence>
<reference evidence="3" key="1">
    <citation type="journal article" date="2012" name="Proc. Natl. Acad. Sci. U.S.A.">
        <title>Antigenic diversity is generated by distinct evolutionary mechanisms in African trypanosome species.</title>
        <authorList>
            <person name="Jackson A.P."/>
            <person name="Berry A."/>
            <person name="Aslett M."/>
            <person name="Allison H.C."/>
            <person name="Burton P."/>
            <person name="Vavrova-Anderson J."/>
            <person name="Brown R."/>
            <person name="Browne H."/>
            <person name="Corton N."/>
            <person name="Hauser H."/>
            <person name="Gamble J."/>
            <person name="Gilderthorp R."/>
            <person name="Marcello L."/>
            <person name="McQuillan J."/>
            <person name="Otto T.D."/>
            <person name="Quail M.A."/>
            <person name="Sanders M.J."/>
            <person name="van Tonder A."/>
            <person name="Ginger M.L."/>
            <person name="Field M.C."/>
            <person name="Barry J.D."/>
            <person name="Hertz-Fowler C."/>
            <person name="Berriman M."/>
        </authorList>
    </citation>
    <scope>NUCLEOTIDE SEQUENCE</scope>
    <source>
        <strain evidence="3">Y486</strain>
    </source>
</reference>
<keyword evidence="1" id="KW-0175">Coiled coil</keyword>
<dbReference type="AlphaFoldDB" id="G0UBS2"/>
<evidence type="ECO:0008006" key="4">
    <source>
        <dbReference type="Google" id="ProtNLM"/>
    </source>
</evidence>
<evidence type="ECO:0000256" key="2">
    <source>
        <dbReference type="SAM" id="MobiDB-lite"/>
    </source>
</evidence>
<feature type="coiled-coil region" evidence="1">
    <location>
        <begin position="174"/>
        <end position="205"/>
    </location>
</feature>
<name>G0UBS2_TRYVY</name>
<proteinExistence type="predicted"/>
<dbReference type="EMBL" id="HE573027">
    <property type="protein sequence ID" value="CCC53270.1"/>
    <property type="molecule type" value="Genomic_DNA"/>
</dbReference>
<evidence type="ECO:0000313" key="3">
    <source>
        <dbReference type="EMBL" id="CCC53270.1"/>
    </source>
</evidence>